<keyword evidence="1" id="KW-0812">Transmembrane</keyword>
<organism evidence="2">
    <name type="scientific">Rhizophora mucronata</name>
    <name type="common">Asiatic mangrove</name>
    <dbReference type="NCBI Taxonomy" id="61149"/>
    <lineage>
        <taxon>Eukaryota</taxon>
        <taxon>Viridiplantae</taxon>
        <taxon>Streptophyta</taxon>
        <taxon>Embryophyta</taxon>
        <taxon>Tracheophyta</taxon>
        <taxon>Spermatophyta</taxon>
        <taxon>Magnoliopsida</taxon>
        <taxon>eudicotyledons</taxon>
        <taxon>Gunneridae</taxon>
        <taxon>Pentapetalae</taxon>
        <taxon>rosids</taxon>
        <taxon>fabids</taxon>
        <taxon>Malpighiales</taxon>
        <taxon>Rhizophoraceae</taxon>
        <taxon>Rhizophora</taxon>
    </lineage>
</organism>
<evidence type="ECO:0000256" key="1">
    <source>
        <dbReference type="SAM" id="Phobius"/>
    </source>
</evidence>
<name>A0A2P2L992_RHIMU</name>
<dbReference type="EMBL" id="GGEC01034067">
    <property type="protein sequence ID" value="MBX14551.1"/>
    <property type="molecule type" value="Transcribed_RNA"/>
</dbReference>
<reference evidence="2" key="1">
    <citation type="submission" date="2018-02" db="EMBL/GenBank/DDBJ databases">
        <title>Rhizophora mucronata_Transcriptome.</title>
        <authorList>
            <person name="Meera S.P."/>
            <person name="Sreeshan A."/>
            <person name="Augustine A."/>
        </authorList>
    </citation>
    <scope>NUCLEOTIDE SEQUENCE</scope>
    <source>
        <tissue evidence="2">Leaf</tissue>
    </source>
</reference>
<feature type="transmembrane region" description="Helical" evidence="1">
    <location>
        <begin position="95"/>
        <end position="114"/>
    </location>
</feature>
<dbReference type="AlphaFoldDB" id="A0A2P2L992"/>
<evidence type="ECO:0000313" key="3">
    <source>
        <dbReference type="EMBL" id="MBX14551.1"/>
    </source>
</evidence>
<evidence type="ECO:0000313" key="2">
    <source>
        <dbReference type="EMBL" id="MBX14547.1"/>
    </source>
</evidence>
<proteinExistence type="predicted"/>
<sequence>MSDLLRVVAYSSTEGCKKMASLSHGSPNCSDLCNHKAISFMGISALPSLQLMNRALLGCKRGQWPFFSFFGFSFLFFSNSLQGPVVLVILGRMHFQGPTVLVILGRMICIVLLADE</sequence>
<keyword evidence="1" id="KW-0472">Membrane</keyword>
<protein>
    <submittedName>
        <fullName evidence="3">Uncharacterized protein LOC107418510 isoform X2</fullName>
    </submittedName>
    <submittedName>
        <fullName evidence="2">Uncharacterized protein LOC107418510 isoform X3</fullName>
    </submittedName>
</protein>
<accession>A0A2P2L992</accession>
<keyword evidence="1" id="KW-1133">Transmembrane helix</keyword>
<dbReference type="EMBL" id="GGEC01034063">
    <property type="protein sequence ID" value="MBX14547.1"/>
    <property type="molecule type" value="Transcribed_RNA"/>
</dbReference>
<dbReference type="EMBL" id="GGEC01034069">
    <property type="protein sequence ID" value="MBX14553.1"/>
    <property type="molecule type" value="Transcribed_RNA"/>
</dbReference>
<feature type="transmembrane region" description="Helical" evidence="1">
    <location>
        <begin position="64"/>
        <end position="89"/>
    </location>
</feature>